<evidence type="ECO:0000259" key="8">
    <source>
        <dbReference type="PROSITE" id="PS50893"/>
    </source>
</evidence>
<evidence type="ECO:0000256" key="5">
    <source>
        <dbReference type="ARBA" id="ARBA00022989"/>
    </source>
</evidence>
<comment type="caution">
    <text evidence="10">The sequence shown here is derived from an EMBL/GenBank/DDBJ whole genome shotgun (WGS) entry which is preliminary data.</text>
</comment>
<dbReference type="InterPro" id="IPR011527">
    <property type="entry name" value="ABC1_TM_dom"/>
</dbReference>
<keyword evidence="4 10" id="KW-0067">ATP-binding</keyword>
<protein>
    <submittedName>
        <fullName evidence="10">ABC transporter ATP-binding protein</fullName>
    </submittedName>
</protein>
<dbReference type="Proteomes" id="UP001589810">
    <property type="component" value="Unassembled WGS sequence"/>
</dbReference>
<dbReference type="InterPro" id="IPR039421">
    <property type="entry name" value="Type_1_exporter"/>
</dbReference>
<organism evidence="10 11">
    <name type="scientific">Kutzneria chonburiensis</name>
    <dbReference type="NCBI Taxonomy" id="1483604"/>
    <lineage>
        <taxon>Bacteria</taxon>
        <taxon>Bacillati</taxon>
        <taxon>Actinomycetota</taxon>
        <taxon>Actinomycetes</taxon>
        <taxon>Pseudonocardiales</taxon>
        <taxon>Pseudonocardiaceae</taxon>
        <taxon>Kutzneria</taxon>
    </lineage>
</organism>
<keyword evidence="2 7" id="KW-0812">Transmembrane</keyword>
<proteinExistence type="predicted"/>
<dbReference type="PROSITE" id="PS50893">
    <property type="entry name" value="ABC_TRANSPORTER_2"/>
    <property type="match status" value="1"/>
</dbReference>
<comment type="subcellular location">
    <subcellularLocation>
        <location evidence="1">Cell membrane</location>
        <topology evidence="1">Multi-pass membrane protein</topology>
    </subcellularLocation>
</comment>
<dbReference type="InterPro" id="IPR003593">
    <property type="entry name" value="AAA+_ATPase"/>
</dbReference>
<dbReference type="InterPro" id="IPR017871">
    <property type="entry name" value="ABC_transporter-like_CS"/>
</dbReference>
<dbReference type="PANTHER" id="PTHR24221:SF646">
    <property type="entry name" value="HAEMOLYSIN SECRETION ATP-BINDING PROTEIN"/>
    <property type="match status" value="1"/>
</dbReference>
<dbReference type="SMART" id="SM00382">
    <property type="entry name" value="AAA"/>
    <property type="match status" value="1"/>
</dbReference>
<evidence type="ECO:0000313" key="10">
    <source>
        <dbReference type="EMBL" id="MFC0543300.1"/>
    </source>
</evidence>
<evidence type="ECO:0000256" key="7">
    <source>
        <dbReference type="SAM" id="Phobius"/>
    </source>
</evidence>
<evidence type="ECO:0000256" key="1">
    <source>
        <dbReference type="ARBA" id="ARBA00004651"/>
    </source>
</evidence>
<evidence type="ECO:0000256" key="6">
    <source>
        <dbReference type="ARBA" id="ARBA00023136"/>
    </source>
</evidence>
<evidence type="ECO:0000259" key="9">
    <source>
        <dbReference type="PROSITE" id="PS50929"/>
    </source>
</evidence>
<dbReference type="PROSITE" id="PS50929">
    <property type="entry name" value="ABC_TM1F"/>
    <property type="match status" value="1"/>
</dbReference>
<dbReference type="RefSeq" id="WP_273941695.1">
    <property type="nucleotide sequence ID" value="NZ_CP097263.1"/>
</dbReference>
<keyword evidence="11" id="KW-1185">Reference proteome</keyword>
<dbReference type="PANTHER" id="PTHR24221">
    <property type="entry name" value="ATP-BINDING CASSETTE SUB-FAMILY B"/>
    <property type="match status" value="1"/>
</dbReference>
<keyword evidence="6 7" id="KW-0472">Membrane</keyword>
<dbReference type="GO" id="GO:0005524">
    <property type="term" value="F:ATP binding"/>
    <property type="evidence" value="ECO:0007669"/>
    <property type="project" value="UniProtKB-KW"/>
</dbReference>
<dbReference type="InterPro" id="IPR027417">
    <property type="entry name" value="P-loop_NTPase"/>
</dbReference>
<reference evidence="10 11" key="1">
    <citation type="submission" date="2024-09" db="EMBL/GenBank/DDBJ databases">
        <authorList>
            <person name="Sun Q."/>
            <person name="Mori K."/>
        </authorList>
    </citation>
    <scope>NUCLEOTIDE SEQUENCE [LARGE SCALE GENOMIC DNA]</scope>
    <source>
        <strain evidence="10 11">TBRC 1432</strain>
    </source>
</reference>
<dbReference type="SUPFAM" id="SSF52540">
    <property type="entry name" value="P-loop containing nucleoside triphosphate hydrolases"/>
    <property type="match status" value="1"/>
</dbReference>
<evidence type="ECO:0000256" key="3">
    <source>
        <dbReference type="ARBA" id="ARBA00022741"/>
    </source>
</evidence>
<evidence type="ECO:0000256" key="2">
    <source>
        <dbReference type="ARBA" id="ARBA00022692"/>
    </source>
</evidence>
<dbReference type="InterPro" id="IPR036640">
    <property type="entry name" value="ABC1_TM_sf"/>
</dbReference>
<dbReference type="Gene3D" id="1.20.1560.10">
    <property type="entry name" value="ABC transporter type 1, transmembrane domain"/>
    <property type="match status" value="1"/>
</dbReference>
<dbReference type="Pfam" id="PF00005">
    <property type="entry name" value="ABC_tran"/>
    <property type="match status" value="1"/>
</dbReference>
<feature type="domain" description="ABC transporter" evidence="8">
    <location>
        <begin position="367"/>
        <end position="607"/>
    </location>
</feature>
<feature type="transmembrane region" description="Helical" evidence="7">
    <location>
        <begin position="276"/>
        <end position="295"/>
    </location>
</feature>
<feature type="transmembrane region" description="Helical" evidence="7">
    <location>
        <begin position="77"/>
        <end position="98"/>
    </location>
</feature>
<gene>
    <name evidence="10" type="ORF">ACFFH7_17490</name>
</gene>
<evidence type="ECO:0000256" key="4">
    <source>
        <dbReference type="ARBA" id="ARBA00022840"/>
    </source>
</evidence>
<keyword evidence="5 7" id="KW-1133">Transmembrane helix</keyword>
<name>A0ABV6MTU7_9PSEU</name>
<dbReference type="SUPFAM" id="SSF90123">
    <property type="entry name" value="ABC transporter transmembrane region"/>
    <property type="match status" value="1"/>
</dbReference>
<sequence>MLEQELESPYWRLDDARDTGLGLWQLVRRLPGTVRPVLGIIRAAAPGSALTVLFLQLASGVAAATGLLEAGDTLQHLLSGGVLAAVGPVLLLASVYAIKGALDTGVALAHARIGPAVHRAAEQRLIAAALAVELVAYDDDRFYDRLHRARDQGLDHLDRASDNLVELVGAGVGVVAAGVSLAVMNPALLPVLVLGLLPQAWAVLRSARLGYLGSARTVSLLRRLWMVSGLATERVSAAELRACQAAPFVLGEYRTLAEAYRDQRTRVAVAQARVGAVGRALAGVGVAVTYGALLLMLDAQWLPLAVAGAAVVAIRSATAALTRLVLAANQVFEQSLYIADYLAFLTDADTRLRPAGTLAAPAAPETITLHGVGFAYPGSDPCLHDVDMVIRRGQTVALVGENGSGKTTLAKLIAGLYQPSTGSIDWDGTDAALLSPDSTADRVVLVPQDAVRWPHTARANVRIGRHDLSDPDDLLLRSAASLARADEVVDDLPHGWDTVLSKYFRGGRELSGGQWQRLAVARGIFRDSPVLVCDEPTAPLDARAEFAVYESLRSLATGRTVVLITHRLASVRHADWIYVLHKGKVVEQGTHPQLLAAGGRYAELYSLQARAYASEQDAVVHDEQAQR</sequence>
<keyword evidence="3" id="KW-0547">Nucleotide-binding</keyword>
<evidence type="ECO:0000313" key="11">
    <source>
        <dbReference type="Proteomes" id="UP001589810"/>
    </source>
</evidence>
<dbReference type="EMBL" id="JBHLUD010000004">
    <property type="protein sequence ID" value="MFC0543300.1"/>
    <property type="molecule type" value="Genomic_DNA"/>
</dbReference>
<accession>A0ABV6MTU7</accession>
<dbReference type="InterPro" id="IPR003439">
    <property type="entry name" value="ABC_transporter-like_ATP-bd"/>
</dbReference>
<dbReference type="PROSITE" id="PS00211">
    <property type="entry name" value="ABC_TRANSPORTER_1"/>
    <property type="match status" value="1"/>
</dbReference>
<feature type="domain" description="ABC transmembrane type-1" evidence="9">
    <location>
        <begin position="50"/>
        <end position="333"/>
    </location>
</feature>
<dbReference type="Gene3D" id="3.40.50.300">
    <property type="entry name" value="P-loop containing nucleotide triphosphate hydrolases"/>
    <property type="match status" value="1"/>
</dbReference>